<dbReference type="InterPro" id="IPR036291">
    <property type="entry name" value="NAD(P)-bd_dom_sf"/>
</dbReference>
<evidence type="ECO:0000256" key="2">
    <source>
        <dbReference type="ARBA" id="ARBA00023136"/>
    </source>
</evidence>
<evidence type="ECO:0000313" key="4">
    <source>
        <dbReference type="EMBL" id="SFQ34721.1"/>
    </source>
</evidence>
<evidence type="ECO:0000259" key="3">
    <source>
        <dbReference type="Pfam" id="PF01370"/>
    </source>
</evidence>
<sequence length="232" mass="26522">MEQRSAVLLGAEGLIGKELLYLLLDNKLYEKVTVFVQKTLPIQHKKLRQIRTSFDDLKQYEKEFEVDHVFCCIGSTMKQSGTKAQFLKADYEYPLAAAKCAESQKARSFLAVTSIGANLRSPFFYIKVKGQAEEDICQLYIRSTHFFRPSVLIGKRERIGLYEKAIFSLMRLFSFAFVGKYRKYKPIKCENVAKAMVAAALVEQNGVHVHESDEIFNGNCNEVVNQQSVQHM</sequence>
<dbReference type="SUPFAM" id="SSF51735">
    <property type="entry name" value="NAD(P)-binding Rossmann-fold domains"/>
    <property type="match status" value="1"/>
</dbReference>
<dbReference type="InterPro" id="IPR001509">
    <property type="entry name" value="Epimerase_deHydtase"/>
</dbReference>
<dbReference type="GeneID" id="93709759"/>
<name>A0A1I5XRW1_9BACI</name>
<protein>
    <submittedName>
        <fullName evidence="4">Uncharacterized conserved protein YbjT, contains NAD(P)-binding and DUF2867 domains</fullName>
    </submittedName>
</protein>
<dbReference type="RefSeq" id="WP_061803491.1">
    <property type="nucleotide sequence ID" value="NZ_FOXX01000002.1"/>
</dbReference>
<organism evidence="4 5">
    <name type="scientific">Priestia endophytica DSM 13796</name>
    <dbReference type="NCBI Taxonomy" id="1121089"/>
    <lineage>
        <taxon>Bacteria</taxon>
        <taxon>Bacillati</taxon>
        <taxon>Bacillota</taxon>
        <taxon>Bacilli</taxon>
        <taxon>Bacillales</taxon>
        <taxon>Bacillaceae</taxon>
        <taxon>Priestia</taxon>
    </lineage>
</organism>
<dbReference type="Proteomes" id="UP000182762">
    <property type="component" value="Unassembled WGS sequence"/>
</dbReference>
<comment type="caution">
    <text evidence="4">The sequence shown here is derived from an EMBL/GenBank/DDBJ whole genome shotgun (WGS) entry which is preliminary data.</text>
</comment>
<keyword evidence="2" id="KW-0472">Membrane</keyword>
<dbReference type="EMBL" id="FOXX01000002">
    <property type="protein sequence ID" value="SFQ34721.1"/>
    <property type="molecule type" value="Genomic_DNA"/>
</dbReference>
<feature type="domain" description="NAD-dependent epimerase/dehydratase" evidence="3">
    <location>
        <begin position="7"/>
        <end position="114"/>
    </location>
</feature>
<keyword evidence="5" id="KW-1185">Reference proteome</keyword>
<evidence type="ECO:0000313" key="5">
    <source>
        <dbReference type="Proteomes" id="UP000182762"/>
    </source>
</evidence>
<dbReference type="Gene3D" id="3.40.50.720">
    <property type="entry name" value="NAD(P)-binding Rossmann-like Domain"/>
    <property type="match status" value="1"/>
</dbReference>
<evidence type="ECO:0000256" key="1">
    <source>
        <dbReference type="ARBA" id="ARBA00004370"/>
    </source>
</evidence>
<gene>
    <name evidence="4" type="ORF">SAMN02745910_01024</name>
</gene>
<comment type="subcellular location">
    <subcellularLocation>
        <location evidence="1">Membrane</location>
    </subcellularLocation>
</comment>
<reference evidence="4 5" key="1">
    <citation type="submission" date="2016-10" db="EMBL/GenBank/DDBJ databases">
        <authorList>
            <person name="Varghese N."/>
            <person name="Submissions S."/>
        </authorList>
    </citation>
    <scope>NUCLEOTIDE SEQUENCE [LARGE SCALE GENOMIC DNA]</scope>
    <source>
        <strain evidence="4 5">DSM 13796</strain>
    </source>
</reference>
<accession>A0A1I5XRW1</accession>
<dbReference type="PANTHER" id="PTHR14097">
    <property type="entry name" value="OXIDOREDUCTASE HTATIP2"/>
    <property type="match status" value="1"/>
</dbReference>
<dbReference type="PANTHER" id="PTHR14097:SF7">
    <property type="entry name" value="OXIDOREDUCTASE HTATIP2"/>
    <property type="match status" value="1"/>
</dbReference>
<proteinExistence type="predicted"/>
<dbReference type="Pfam" id="PF01370">
    <property type="entry name" value="Epimerase"/>
    <property type="match status" value="1"/>
</dbReference>